<dbReference type="AlphaFoldDB" id="A0A512HYR6"/>
<evidence type="ECO:0000256" key="2">
    <source>
        <dbReference type="ARBA" id="ARBA00009190"/>
    </source>
</evidence>
<keyword evidence="8" id="KW-1185">Reference proteome</keyword>
<dbReference type="PANTHER" id="PTHR12608">
    <property type="entry name" value="TRANSMEMBRANE PROTEIN HTP-1 RELATED"/>
    <property type="match status" value="1"/>
</dbReference>
<evidence type="ECO:0000256" key="3">
    <source>
        <dbReference type="ARBA" id="ARBA00022692"/>
    </source>
</evidence>
<feature type="transmembrane region" description="Helical" evidence="6">
    <location>
        <begin position="66"/>
        <end position="86"/>
    </location>
</feature>
<reference evidence="7 8" key="1">
    <citation type="submission" date="2019-07" db="EMBL/GenBank/DDBJ databases">
        <title>Whole genome shotgun sequence of Aeromicrobium flavum NBRC 107625.</title>
        <authorList>
            <person name="Hosoyama A."/>
            <person name="Uohara A."/>
            <person name="Ohji S."/>
            <person name="Ichikawa N."/>
        </authorList>
    </citation>
    <scope>NUCLEOTIDE SEQUENCE [LARGE SCALE GENOMIC DNA]</scope>
    <source>
        <strain evidence="7 8">NBRC 107625</strain>
    </source>
</reference>
<dbReference type="Proteomes" id="UP000321769">
    <property type="component" value="Unassembled WGS sequence"/>
</dbReference>
<dbReference type="EMBL" id="BJZQ01000023">
    <property type="protein sequence ID" value="GEO90588.1"/>
    <property type="molecule type" value="Genomic_DNA"/>
</dbReference>
<dbReference type="GO" id="GO:0046873">
    <property type="term" value="F:metal ion transmembrane transporter activity"/>
    <property type="evidence" value="ECO:0007669"/>
    <property type="project" value="InterPro"/>
</dbReference>
<evidence type="ECO:0000256" key="6">
    <source>
        <dbReference type="RuleBase" id="RU365102"/>
    </source>
</evidence>
<dbReference type="GO" id="GO:0016020">
    <property type="term" value="C:membrane"/>
    <property type="evidence" value="ECO:0007669"/>
    <property type="project" value="UniProtKB-SubCell"/>
</dbReference>
<name>A0A512HYR6_9ACTN</name>
<evidence type="ECO:0000313" key="8">
    <source>
        <dbReference type="Proteomes" id="UP000321769"/>
    </source>
</evidence>
<protein>
    <recommendedName>
        <fullName evidence="6">GDT1 family protein</fullName>
    </recommendedName>
</protein>
<feature type="transmembrane region" description="Helical" evidence="6">
    <location>
        <begin position="33"/>
        <end position="54"/>
    </location>
</feature>
<dbReference type="PANTHER" id="PTHR12608:SF1">
    <property type="entry name" value="TRANSMEMBRANE PROTEIN 165"/>
    <property type="match status" value="1"/>
</dbReference>
<organism evidence="7 8">
    <name type="scientific">Aeromicrobium flavum</name>
    <dbReference type="NCBI Taxonomy" id="416568"/>
    <lineage>
        <taxon>Bacteria</taxon>
        <taxon>Bacillati</taxon>
        <taxon>Actinomycetota</taxon>
        <taxon>Actinomycetes</taxon>
        <taxon>Propionibacteriales</taxon>
        <taxon>Nocardioidaceae</taxon>
        <taxon>Aeromicrobium</taxon>
    </lineage>
</organism>
<evidence type="ECO:0000313" key="7">
    <source>
        <dbReference type="EMBL" id="GEO90588.1"/>
    </source>
</evidence>
<comment type="subcellular location">
    <subcellularLocation>
        <location evidence="1 6">Membrane</location>
        <topology evidence="1 6">Multi-pass membrane protein</topology>
    </subcellularLocation>
</comment>
<proteinExistence type="inferred from homology"/>
<sequence>MEAVFIAAALVFVAELGDKSQLMAMTFATRYRARTVVIGMGIACAVINLASALVGDVLGRFIPEHVLEVVAGVVFLVFAAVTAWSLRGDQHEDEVTIVPHSGKAVITVGLAFAAAELGDKTMLATMTLATQYSWFWVWIGSTAGMLVSIVLAVILGKQVLKVLPVRAVHAVAAILFAALGIWLLVG</sequence>
<comment type="caution">
    <text evidence="7">The sequence shown here is derived from an EMBL/GenBank/DDBJ whole genome shotgun (WGS) entry which is preliminary data.</text>
</comment>
<evidence type="ECO:0000256" key="4">
    <source>
        <dbReference type="ARBA" id="ARBA00022989"/>
    </source>
</evidence>
<keyword evidence="5 6" id="KW-0472">Membrane</keyword>
<dbReference type="OrthoDB" id="5188730at2"/>
<evidence type="ECO:0000256" key="1">
    <source>
        <dbReference type="ARBA" id="ARBA00004141"/>
    </source>
</evidence>
<gene>
    <name evidence="7" type="ORF">AFL01nite_29150</name>
</gene>
<dbReference type="RefSeq" id="WP_146828678.1">
    <property type="nucleotide sequence ID" value="NZ_BAAAYQ010000001.1"/>
</dbReference>
<feature type="transmembrane region" description="Helical" evidence="6">
    <location>
        <begin position="167"/>
        <end position="185"/>
    </location>
</feature>
<evidence type="ECO:0000256" key="5">
    <source>
        <dbReference type="ARBA" id="ARBA00023136"/>
    </source>
</evidence>
<comment type="caution">
    <text evidence="6">Lacks conserved residue(s) required for the propagation of feature annotation.</text>
</comment>
<feature type="transmembrane region" description="Helical" evidence="6">
    <location>
        <begin position="135"/>
        <end position="155"/>
    </location>
</feature>
<comment type="similarity">
    <text evidence="2 6">Belongs to the GDT1 family.</text>
</comment>
<dbReference type="InterPro" id="IPR001727">
    <property type="entry name" value="GDT1-like"/>
</dbReference>
<accession>A0A512HYR6</accession>
<keyword evidence="4 6" id="KW-1133">Transmembrane helix</keyword>
<keyword evidence="3 6" id="KW-0812">Transmembrane</keyword>
<dbReference type="Pfam" id="PF01169">
    <property type="entry name" value="GDT1"/>
    <property type="match status" value="2"/>
</dbReference>